<dbReference type="RefSeq" id="WP_012572991.1">
    <property type="nucleotide sequence ID" value="NC_011564.1"/>
</dbReference>
<proteinExistence type="predicted"/>
<dbReference type="Proteomes" id="UP000000723">
    <property type="component" value="Plasmid pCFPG1"/>
</dbReference>
<reference evidence="2" key="1">
    <citation type="journal article" date="2008" name="Science">
        <title>Genome of an endosymbiont coupling N2 fixation to cellulolysis within RT protist cells in termite gut.</title>
        <authorList>
            <person name="Hongoh Y."/>
            <person name="Sharma V.K."/>
            <person name="Prakash T."/>
            <person name="Noda S."/>
            <person name="Toh H."/>
            <person name="Taylor T.D."/>
            <person name="Kudo T."/>
            <person name="Sakaki Y."/>
            <person name="Toyoda A."/>
            <person name="Hattori M."/>
            <person name="Ohkuma M."/>
        </authorList>
    </citation>
    <scope>NUCLEOTIDE SEQUENCE [LARGE SCALE GENOMIC DNA]</scope>
    <source>
        <plasmid evidence="2">pCFPG1</plasmid>
    </source>
</reference>
<organism evidence="1 2">
    <name type="scientific">Azobacteroides pseudotrichonymphae genomovar. CFP2</name>
    <dbReference type="NCBI Taxonomy" id="511995"/>
    <lineage>
        <taxon>Bacteria</taxon>
        <taxon>Pseudomonadati</taxon>
        <taxon>Bacteroidota</taxon>
        <taxon>Bacteroidia</taxon>
        <taxon>Bacteroidales</taxon>
        <taxon>Candidatus Azobacteroides</taxon>
    </lineage>
</organism>
<evidence type="ECO:0000313" key="1">
    <source>
        <dbReference type="EMBL" id="BAG84025.1"/>
    </source>
</evidence>
<keyword evidence="1" id="KW-0614">Plasmid</keyword>
<evidence type="ECO:0000313" key="2">
    <source>
        <dbReference type="Proteomes" id="UP000000723"/>
    </source>
</evidence>
<dbReference type="KEGG" id="aps:CFPG_P1-4"/>
<keyword evidence="2" id="KW-1185">Reference proteome</keyword>
<accession>B6YS53</accession>
<sequence>MSYQLKTDKTHLNWKEGLSDRTSHEVNFLRYVIDGYGEDYYVIGFSGEDRQYRYHHDLYSFSSCKPPSFDIRVMDGNKVFLRVFYANIEVDPSNWKDVIKEYGCYYRLSWSFNITVEYRLNTTQFIEHVEDFSLWFYDPLSIDTGHSPIDMASKCLALEPLQNILESWDEENWKQKLSKQAKLQYASYRNTEQEDRTAKIDMDKIRQLPTVNAMLDAKYGKEGTPTREVFDREADAYYQKYYCDNGCGCGNKEGTKKQNVLVEEEK</sequence>
<gene>
    <name evidence="1" type="ordered locus">CFPG_P1-4</name>
</gene>
<dbReference type="EMBL" id="AP010657">
    <property type="protein sequence ID" value="BAG84025.1"/>
    <property type="molecule type" value="Genomic_DNA"/>
</dbReference>
<name>B6YS53_AZOPC</name>
<dbReference type="AlphaFoldDB" id="B6YS53"/>
<protein>
    <submittedName>
        <fullName evidence="1">Uncharacterized protein</fullName>
    </submittedName>
</protein>
<dbReference type="HOGENOM" id="CLU_096727_0_0_10"/>
<geneLocation type="plasmid" evidence="1 2">
    <name>pCFPG1</name>
</geneLocation>